<feature type="transmembrane region" description="Helical" evidence="2">
    <location>
        <begin position="29"/>
        <end position="51"/>
    </location>
</feature>
<name>A0A822Z8B3_NELNU</name>
<evidence type="ECO:0000256" key="2">
    <source>
        <dbReference type="SAM" id="Phobius"/>
    </source>
</evidence>
<feature type="region of interest" description="Disordered" evidence="1">
    <location>
        <begin position="1"/>
        <end position="24"/>
    </location>
</feature>
<organism evidence="3 4">
    <name type="scientific">Nelumbo nucifera</name>
    <name type="common">Sacred lotus</name>
    <dbReference type="NCBI Taxonomy" id="4432"/>
    <lineage>
        <taxon>Eukaryota</taxon>
        <taxon>Viridiplantae</taxon>
        <taxon>Streptophyta</taxon>
        <taxon>Embryophyta</taxon>
        <taxon>Tracheophyta</taxon>
        <taxon>Spermatophyta</taxon>
        <taxon>Magnoliopsida</taxon>
        <taxon>Proteales</taxon>
        <taxon>Nelumbonaceae</taxon>
        <taxon>Nelumbo</taxon>
    </lineage>
</organism>
<dbReference type="EMBL" id="DUZY01000005">
    <property type="protein sequence ID" value="DAD40840.1"/>
    <property type="molecule type" value="Genomic_DNA"/>
</dbReference>
<keyword evidence="4" id="KW-1185">Reference proteome</keyword>
<dbReference type="AlphaFoldDB" id="A0A822Z8B3"/>
<evidence type="ECO:0000313" key="3">
    <source>
        <dbReference type="EMBL" id="DAD40840.1"/>
    </source>
</evidence>
<evidence type="ECO:0000256" key="1">
    <source>
        <dbReference type="SAM" id="MobiDB-lite"/>
    </source>
</evidence>
<dbReference type="Proteomes" id="UP000607653">
    <property type="component" value="Unassembled WGS sequence"/>
</dbReference>
<reference evidence="3 4" key="1">
    <citation type="journal article" date="2020" name="Mol. Biol. Evol.">
        <title>Distinct Expression and Methylation Patterns for Genes with Different Fates following a Single Whole-Genome Duplication in Flowering Plants.</title>
        <authorList>
            <person name="Shi T."/>
            <person name="Rahmani R.S."/>
            <person name="Gugger P.F."/>
            <person name="Wang M."/>
            <person name="Li H."/>
            <person name="Zhang Y."/>
            <person name="Li Z."/>
            <person name="Wang Q."/>
            <person name="Van de Peer Y."/>
            <person name="Marchal K."/>
            <person name="Chen J."/>
        </authorList>
    </citation>
    <scope>NUCLEOTIDE SEQUENCE [LARGE SCALE GENOMIC DNA]</scope>
    <source>
        <tissue evidence="3">Leaf</tissue>
    </source>
</reference>
<proteinExistence type="predicted"/>
<gene>
    <name evidence="3" type="ORF">HUJ06_015163</name>
</gene>
<keyword evidence="2" id="KW-1133">Transmembrane helix</keyword>
<protein>
    <submittedName>
        <fullName evidence="3">Uncharacterized protein</fullName>
    </submittedName>
</protein>
<accession>A0A822Z8B3</accession>
<keyword evidence="2" id="KW-0812">Transmembrane</keyword>
<evidence type="ECO:0000313" key="4">
    <source>
        <dbReference type="Proteomes" id="UP000607653"/>
    </source>
</evidence>
<keyword evidence="2" id="KW-0472">Membrane</keyword>
<sequence>MEVQKALRQPVPILRGTGQRKKQQPERRWCYSSSSVMFVYAALCFWGFVILKKNSFVVLTLQLQKAKG</sequence>
<comment type="caution">
    <text evidence="3">The sequence shown here is derived from an EMBL/GenBank/DDBJ whole genome shotgun (WGS) entry which is preliminary data.</text>
</comment>